<evidence type="ECO:0000313" key="2">
    <source>
        <dbReference type="EMBL" id="NYS47450.1"/>
    </source>
</evidence>
<feature type="transmembrane region" description="Helical" evidence="1">
    <location>
        <begin position="151"/>
        <end position="177"/>
    </location>
</feature>
<evidence type="ECO:0008006" key="4">
    <source>
        <dbReference type="Google" id="ProtNLM"/>
    </source>
</evidence>
<evidence type="ECO:0000256" key="1">
    <source>
        <dbReference type="SAM" id="Phobius"/>
    </source>
</evidence>
<proteinExistence type="predicted"/>
<keyword evidence="1" id="KW-0472">Membrane</keyword>
<accession>A0ABX2SYP1</accession>
<dbReference type="RefSeq" id="WP_179941234.1">
    <property type="nucleotide sequence ID" value="NZ_JACBYF010000006.1"/>
</dbReference>
<dbReference type="EMBL" id="JACBYF010000006">
    <property type="protein sequence ID" value="NYS47450.1"/>
    <property type="molecule type" value="Genomic_DNA"/>
</dbReference>
<feature type="transmembrane region" description="Helical" evidence="1">
    <location>
        <begin position="419"/>
        <end position="439"/>
    </location>
</feature>
<protein>
    <recommendedName>
        <fullName evidence="4">ABC-2 type transport system permease protein</fullName>
    </recommendedName>
</protein>
<feature type="transmembrane region" description="Helical" evidence="1">
    <location>
        <begin position="118"/>
        <end position="139"/>
    </location>
</feature>
<comment type="caution">
    <text evidence="2">The sequence shown here is derived from an EMBL/GenBank/DDBJ whole genome shotgun (WGS) entry which is preliminary data.</text>
</comment>
<feature type="transmembrane region" description="Helical" evidence="1">
    <location>
        <begin position="466"/>
        <end position="489"/>
    </location>
</feature>
<keyword evidence="1" id="KW-1133">Transmembrane helix</keyword>
<feature type="transmembrane region" description="Helical" evidence="1">
    <location>
        <begin position="391"/>
        <end position="413"/>
    </location>
</feature>
<sequence length="526" mass="59544">MRWSIVKNLFMINLLYVNPQYTSLKRNKVKLKQGNLQKSLLRNLLLQQVFAIIFLVIFMGLVDYKMAANKYHINIIFMLLFGILTITTPFFNTFYEDKDTPNITVLPITEKEVFASKFLILLGQISGIILAVIASNIIANIKLQGFNIISILLIFIYSIALLISFFSTVIIIFSLLAKTKLFKKYKTTMNVVITIISIVIAMGFYGAINFFNTNNISYEYYEGDFLYNIVSSTLTTSSLLSILLIVIAAIISLFILNLVTIKSYFTDIIGYKVTNKVKPKNIISTNINLNKIFRKMTLKSFTDSTLISQNILAPAIIVMLFLGLIMGIRGASFLQQGYVLTPTAIVVGSVLSLCMYGNGSFSALAISIDYKNFSFLKTLPMNMKKFVFQKLFIALLLQIAITSIIFLLIIILLNTSAYFLVFSYIAFLVGSITYSVYLFTKDYYNPFLGWSNIQQLILRGASNLKLWLIFFLFIFICGAIIAFTVIVTINFPNLWIVLTAIYLIIVAIIVSTVLIRFKKQVLNSLD</sequence>
<feature type="transmembrane region" description="Helical" evidence="1">
    <location>
        <begin position="311"/>
        <end position="332"/>
    </location>
</feature>
<reference evidence="2 3" key="1">
    <citation type="submission" date="2020-07" db="EMBL/GenBank/DDBJ databases">
        <title>MOT database genomes.</title>
        <authorList>
            <person name="Joseph S."/>
            <person name="Aduse-Opoku J."/>
            <person name="Hashim A."/>
            <person name="Wade W."/>
            <person name="Curtis M."/>
        </authorList>
    </citation>
    <scope>NUCLEOTIDE SEQUENCE [LARGE SCALE GENOMIC DNA]</scope>
    <source>
        <strain evidence="2 3">CIP 106318</strain>
    </source>
</reference>
<gene>
    <name evidence="2" type="ORF">HZY85_04475</name>
</gene>
<feature type="transmembrane region" description="Helical" evidence="1">
    <location>
        <begin position="344"/>
        <end position="370"/>
    </location>
</feature>
<keyword evidence="3" id="KW-1185">Reference proteome</keyword>
<feature type="transmembrane region" description="Helical" evidence="1">
    <location>
        <begin position="239"/>
        <end position="259"/>
    </location>
</feature>
<feature type="transmembrane region" description="Helical" evidence="1">
    <location>
        <begin position="189"/>
        <end position="208"/>
    </location>
</feature>
<dbReference type="Proteomes" id="UP000531840">
    <property type="component" value="Unassembled WGS sequence"/>
</dbReference>
<evidence type="ECO:0000313" key="3">
    <source>
        <dbReference type="Proteomes" id="UP000531840"/>
    </source>
</evidence>
<feature type="transmembrane region" description="Helical" evidence="1">
    <location>
        <begin position="40"/>
        <end position="59"/>
    </location>
</feature>
<feature type="transmembrane region" description="Helical" evidence="1">
    <location>
        <begin position="495"/>
        <end position="515"/>
    </location>
</feature>
<name>A0ABX2SYP1_9BACL</name>
<keyword evidence="1" id="KW-0812">Transmembrane</keyword>
<organism evidence="2 3">
    <name type="scientific">Gemelliphila palaticanis</name>
    <dbReference type="NCBI Taxonomy" id="81950"/>
    <lineage>
        <taxon>Bacteria</taxon>
        <taxon>Bacillati</taxon>
        <taxon>Bacillota</taxon>
        <taxon>Bacilli</taxon>
        <taxon>Bacillales</taxon>
        <taxon>Gemellaceae</taxon>
        <taxon>Gemelliphila</taxon>
    </lineage>
</organism>
<feature type="transmembrane region" description="Helical" evidence="1">
    <location>
        <begin position="71"/>
        <end position="91"/>
    </location>
</feature>